<protein>
    <submittedName>
        <fullName evidence="1">Uncharacterized protein</fullName>
    </submittedName>
</protein>
<dbReference type="EMBL" id="JADOUA010000001">
    <property type="protein sequence ID" value="MBG6088137.1"/>
    <property type="molecule type" value="Genomic_DNA"/>
</dbReference>
<name>A0A931DH49_9ACTN</name>
<gene>
    <name evidence="1" type="ORF">IW256_002250</name>
</gene>
<dbReference type="Proteomes" id="UP000614047">
    <property type="component" value="Unassembled WGS sequence"/>
</dbReference>
<sequence length="52" mass="5426">MTERSEGMSACLCRGVWGVGPPQGGRMTERSEGMSACLCRGVWGAAPHGEDA</sequence>
<evidence type="ECO:0000313" key="1">
    <source>
        <dbReference type="EMBL" id="MBG6088137.1"/>
    </source>
</evidence>
<comment type="caution">
    <text evidence="1">The sequence shown here is derived from an EMBL/GenBank/DDBJ whole genome shotgun (WGS) entry which is preliminary data.</text>
</comment>
<proteinExistence type="predicted"/>
<dbReference type="AlphaFoldDB" id="A0A931DH49"/>
<evidence type="ECO:0000313" key="2">
    <source>
        <dbReference type="Proteomes" id="UP000614047"/>
    </source>
</evidence>
<accession>A0A931DH49</accession>
<reference evidence="1" key="1">
    <citation type="submission" date="2020-11" db="EMBL/GenBank/DDBJ databases">
        <title>Sequencing the genomes of 1000 actinobacteria strains.</title>
        <authorList>
            <person name="Klenk H.-P."/>
        </authorList>
    </citation>
    <scope>NUCLEOTIDE SEQUENCE</scope>
    <source>
        <strain evidence="1">DSM 43175</strain>
    </source>
</reference>
<keyword evidence="2" id="KW-1185">Reference proteome</keyword>
<organism evidence="1 2">
    <name type="scientific">Actinomadura viridis</name>
    <dbReference type="NCBI Taxonomy" id="58110"/>
    <lineage>
        <taxon>Bacteria</taxon>
        <taxon>Bacillati</taxon>
        <taxon>Actinomycetota</taxon>
        <taxon>Actinomycetes</taxon>
        <taxon>Streptosporangiales</taxon>
        <taxon>Thermomonosporaceae</taxon>
        <taxon>Actinomadura</taxon>
    </lineage>
</organism>